<dbReference type="EMBL" id="CP002745">
    <property type="protein sequence ID" value="AEK60742.1"/>
    <property type="molecule type" value="Genomic_DNA"/>
</dbReference>
<feature type="domain" description="Glutamate--cysteine ligase" evidence="10">
    <location>
        <begin position="59"/>
        <end position="428"/>
    </location>
</feature>
<protein>
    <recommendedName>
        <fullName evidence="8">Glutamate--cysteine ligase</fullName>
        <ecNumber evidence="8">6.3.2.2</ecNumber>
    </recommendedName>
    <alternativeName>
        <fullName evidence="8">Gamma-ECS</fullName>
        <shortName evidence="8">GCS</shortName>
    </alternativeName>
    <alternativeName>
        <fullName evidence="8">Gamma-glutamylcysteine synthetase</fullName>
    </alternativeName>
</protein>
<organism evidence="11 12">
    <name type="scientific">Collimonas fungivorans (strain Ter331)</name>
    <dbReference type="NCBI Taxonomy" id="1005048"/>
    <lineage>
        <taxon>Bacteria</taxon>
        <taxon>Pseudomonadati</taxon>
        <taxon>Pseudomonadota</taxon>
        <taxon>Betaproteobacteria</taxon>
        <taxon>Burkholderiales</taxon>
        <taxon>Oxalobacteraceae</taxon>
        <taxon>Collimonas</taxon>
    </lineage>
</organism>
<dbReference type="GO" id="GO:0005524">
    <property type="term" value="F:ATP binding"/>
    <property type="evidence" value="ECO:0007669"/>
    <property type="project" value="UniProtKB-KW"/>
</dbReference>
<dbReference type="eggNOG" id="COG2918">
    <property type="taxonomic scope" value="Bacteria"/>
</dbReference>
<evidence type="ECO:0000256" key="1">
    <source>
        <dbReference type="ARBA" id="ARBA00005006"/>
    </source>
</evidence>
<keyword evidence="12" id="KW-1185">Reference proteome</keyword>
<dbReference type="AlphaFoldDB" id="G0AIF9"/>
<dbReference type="Pfam" id="PF04262">
    <property type="entry name" value="Glu_cys_ligase"/>
    <property type="match status" value="1"/>
</dbReference>
<reference evidence="12" key="6">
    <citation type="submission" date="2011-05" db="EMBL/GenBank/DDBJ databases">
        <title>Complete sequence of Collimonas fungivorans Ter331.</title>
        <authorList>
            <person name="Leveau J.H."/>
        </authorList>
    </citation>
    <scope>NUCLEOTIDE SEQUENCE [LARGE SCALE GENOMIC DNA]</scope>
    <source>
        <strain evidence="12">Ter331</strain>
    </source>
</reference>
<comment type="catalytic activity">
    <reaction evidence="7 8 9">
        <text>L-cysteine + L-glutamate + ATP = gamma-L-glutamyl-L-cysteine + ADP + phosphate + H(+)</text>
        <dbReference type="Rhea" id="RHEA:13285"/>
        <dbReference type="ChEBI" id="CHEBI:15378"/>
        <dbReference type="ChEBI" id="CHEBI:29985"/>
        <dbReference type="ChEBI" id="CHEBI:30616"/>
        <dbReference type="ChEBI" id="CHEBI:35235"/>
        <dbReference type="ChEBI" id="CHEBI:43474"/>
        <dbReference type="ChEBI" id="CHEBI:58173"/>
        <dbReference type="ChEBI" id="CHEBI:456216"/>
        <dbReference type="EC" id="6.3.2.2"/>
    </reaction>
</comment>
<reference evidence="11 12" key="2">
    <citation type="journal article" date="2006" name="J. Microbiol. Methods">
        <title>Genomic flank-sequencing of plasposon insertion sites for rapid identification of functional genes.</title>
        <authorList>
            <person name="Leveau J.H."/>
            <person name="Gerards S."/>
            <person name="Fritsche K."/>
            <person name="Zondag G."/>
            <person name="van Veen J.A."/>
        </authorList>
    </citation>
    <scope>NUCLEOTIDE SEQUENCE [LARGE SCALE GENOMIC DNA]</scope>
    <source>
        <strain evidence="11 12">Ter331</strain>
    </source>
</reference>
<dbReference type="SUPFAM" id="SSF55931">
    <property type="entry name" value="Glutamine synthetase/guanido kinase"/>
    <property type="match status" value="1"/>
</dbReference>
<comment type="similarity">
    <text evidence="2 8">Belongs to the glutamate--cysteine ligase type 1 family. Type 1 subfamily.</text>
</comment>
<dbReference type="InterPro" id="IPR007370">
    <property type="entry name" value="Glu_cys_ligase"/>
</dbReference>
<evidence type="ECO:0000256" key="4">
    <source>
        <dbReference type="ARBA" id="ARBA00022684"/>
    </source>
</evidence>
<evidence type="ECO:0000256" key="2">
    <source>
        <dbReference type="ARBA" id="ARBA00008772"/>
    </source>
</evidence>
<name>G0AIF9_COLFT</name>
<dbReference type="UniPathway" id="UPA00142">
    <property type="reaction ID" value="UER00209"/>
</dbReference>
<evidence type="ECO:0000256" key="3">
    <source>
        <dbReference type="ARBA" id="ARBA00022598"/>
    </source>
</evidence>
<keyword evidence="6 8" id="KW-0067">ATP-binding</keyword>
<dbReference type="PANTHER" id="PTHR38761:SF1">
    <property type="entry name" value="GLUTAMATE--CYSTEINE LIGASE"/>
    <property type="match status" value="1"/>
</dbReference>
<dbReference type="HAMAP" id="MF_00578">
    <property type="entry name" value="Glu_cys_ligase"/>
    <property type="match status" value="1"/>
</dbReference>
<evidence type="ECO:0000256" key="6">
    <source>
        <dbReference type="ARBA" id="ARBA00022840"/>
    </source>
</evidence>
<dbReference type="STRING" id="1005048.CFU_0910"/>
<evidence type="ECO:0000256" key="5">
    <source>
        <dbReference type="ARBA" id="ARBA00022741"/>
    </source>
</evidence>
<evidence type="ECO:0000256" key="7">
    <source>
        <dbReference type="ARBA" id="ARBA00048819"/>
    </source>
</evidence>
<dbReference type="EC" id="6.3.2.2" evidence="8"/>
<evidence type="ECO:0000259" key="10">
    <source>
        <dbReference type="Pfam" id="PF04262"/>
    </source>
</evidence>
<dbReference type="Proteomes" id="UP000008392">
    <property type="component" value="Chromosome"/>
</dbReference>
<dbReference type="GO" id="GO:0004357">
    <property type="term" value="F:glutamate-cysteine ligase activity"/>
    <property type="evidence" value="ECO:0007669"/>
    <property type="project" value="UniProtKB-UniRule"/>
</dbReference>
<comment type="pathway">
    <text evidence="1 8 9">Sulfur metabolism; glutathione biosynthesis; glutathione from L-cysteine and L-glutamate: step 1/2.</text>
</comment>
<evidence type="ECO:0000256" key="8">
    <source>
        <dbReference type="HAMAP-Rule" id="MF_00578"/>
    </source>
</evidence>
<dbReference type="InterPro" id="IPR006334">
    <property type="entry name" value="Glut_cys_ligase"/>
</dbReference>
<proteinExistence type="inferred from homology"/>
<dbReference type="GO" id="GO:0046872">
    <property type="term" value="F:metal ion binding"/>
    <property type="evidence" value="ECO:0007669"/>
    <property type="project" value="TreeGrafter"/>
</dbReference>
<reference evidence="11 12" key="1">
    <citation type="journal article" date="2004" name="Environ. Microbiol.">
        <title>Phylogeny-function analysis of (meta)genomic libraries: screening for expression of ribosomal RNA genes by large-insert library fluorescent in situ hybridization (LIL-FISH).</title>
        <authorList>
            <person name="Leveau J.H."/>
            <person name="Gerards S."/>
            <person name="de Boer W."/>
            <person name="van Veen J.A."/>
        </authorList>
    </citation>
    <scope>NUCLEOTIDE SEQUENCE [LARGE SCALE GENOMIC DNA]</scope>
    <source>
        <strain evidence="11 12">Ter331</strain>
    </source>
</reference>
<dbReference type="NCBIfam" id="TIGR01434">
    <property type="entry name" value="glu_cys_ligase"/>
    <property type="match status" value="1"/>
</dbReference>
<keyword evidence="3 8" id="KW-0436">Ligase</keyword>
<reference evidence="11 12" key="5">
    <citation type="journal article" date="2011" name="ISME J.">
        <title>Dual transcriptional profiling of a bacterial/fungal confrontation: Collimonas fungivorans versus Aspergillus niger.</title>
        <authorList>
            <person name="Mela F."/>
            <person name="Fritsche K."/>
            <person name="de Boer W."/>
            <person name="van Veen J.A."/>
            <person name="de Graaff L.H."/>
            <person name="van den Berg M."/>
            <person name="Leveau J.H."/>
        </authorList>
    </citation>
    <scope>NUCLEOTIDE SEQUENCE [LARGE SCALE GENOMIC DNA]</scope>
    <source>
        <strain evidence="11 12">Ter331</strain>
    </source>
</reference>
<dbReference type="InterPro" id="IPR014746">
    <property type="entry name" value="Gln_synth/guanido_kin_cat_dom"/>
</dbReference>
<dbReference type="GO" id="GO:0006750">
    <property type="term" value="P:glutathione biosynthetic process"/>
    <property type="evidence" value="ECO:0007669"/>
    <property type="project" value="UniProtKB-UniRule"/>
</dbReference>
<keyword evidence="5 8" id="KW-0547">Nucleotide-binding</keyword>
<dbReference type="GO" id="GO:0005829">
    <property type="term" value="C:cytosol"/>
    <property type="evidence" value="ECO:0007669"/>
    <property type="project" value="TreeGrafter"/>
</dbReference>
<dbReference type="KEGG" id="cfu:CFU_0910"/>
<evidence type="ECO:0000313" key="11">
    <source>
        <dbReference type="EMBL" id="AEK60742.1"/>
    </source>
</evidence>
<accession>G0AIF9</accession>
<keyword evidence="4 8" id="KW-0317">Glutathione biosynthesis</keyword>
<evidence type="ECO:0000256" key="9">
    <source>
        <dbReference type="RuleBase" id="RU004391"/>
    </source>
</evidence>
<dbReference type="PANTHER" id="PTHR38761">
    <property type="entry name" value="GLUTAMATE--CYSTEINE LIGASE"/>
    <property type="match status" value="1"/>
</dbReference>
<sequence>MRSRRHPTRSFIFGYSRLLRHLHVTNHGRNHATGGCMARADKFEKKDAELTDHYTRRLALLGQEQHRGLLGQGLRGIERETLRVEDDGRLALTPHPRALGSALTHPQITTDYSESLLEFITPAEHDIATALTELDAIHRFVYTKLGDELLWSQSMPAHLPAEEQIPIAWYGTSHMGTLKHVYRRGLALRYGKRMQCIAGIHYNYSLAEGVWQALQQAEGASGTAVHFQSESYIALVRNFRRYSWLLMYLFGASPALSKCFLDGRDHRLEELDKDTLYLPYATSLRMSDLGYTSEAQARLTPQFNSLDSYIKSLARAVSQPYPPYAEIGTHRNGEWVQINTNILQIENEYYSTIRPKRVINSGERPIQALSARGVQYIEVRCMDIDPFEPMGINLETSRFLDAFLLFCALDDSPLTSDEESLENTENFSRAVKEGRRPGLQLRRDGNPVGLQTWGKELMQRIGSAAALLDAQRSDGAHAASLAKQNLKLESVELTPSAKVLAILRDNQESFASFALRQSKAHAAYFLAHPPSPEQRNYFETLAATSLSEQESLERSQTGDFDTFVAAYRASTLGNMSV</sequence>
<reference evidence="11 12" key="4">
    <citation type="journal article" date="2010" name="Environ. Microbiol.">
        <title>The bacterial genus Collimonas: mycophagy, weathering and other adaptive solutions to life in oligotrophic soil environments.</title>
        <authorList>
            <person name="Leveau J.H."/>
            <person name="Uroz S."/>
            <person name="de Boer W."/>
        </authorList>
    </citation>
    <scope>NUCLEOTIDE SEQUENCE [LARGE SCALE GENOMIC DNA]</scope>
    <source>
        <strain evidence="11 12">Ter331</strain>
    </source>
</reference>
<dbReference type="HOGENOM" id="CLU_020728_3_0_4"/>
<evidence type="ECO:0000313" key="12">
    <source>
        <dbReference type="Proteomes" id="UP000008392"/>
    </source>
</evidence>
<gene>
    <name evidence="8 11" type="primary">gshA</name>
    <name evidence="11" type="ordered locus">CFU_0910</name>
</gene>
<reference evidence="11 12" key="3">
    <citation type="journal article" date="2008" name="FEMS Microbiol. Ecol.">
        <title>Identification and characterization of genes underlying chitinolysis in Collimonas fungivorans Ter331.</title>
        <authorList>
            <person name="Fritsche K."/>
            <person name="de Boer W."/>
            <person name="Gerards S."/>
            <person name="van den Berg M."/>
            <person name="van Veen J.A."/>
            <person name="Leveau J.H."/>
        </authorList>
    </citation>
    <scope>NUCLEOTIDE SEQUENCE [LARGE SCALE GENOMIC DNA]</scope>
    <source>
        <strain evidence="11 12">Ter331</strain>
    </source>
</reference>
<dbReference type="Gene3D" id="3.30.590.20">
    <property type="match status" value="1"/>
</dbReference>